<evidence type="ECO:0000256" key="1">
    <source>
        <dbReference type="SAM" id="Phobius"/>
    </source>
</evidence>
<keyword evidence="2" id="KW-0732">Signal</keyword>
<proteinExistence type="predicted"/>
<dbReference type="Proteomes" id="UP000887540">
    <property type="component" value="Unplaced"/>
</dbReference>
<keyword evidence="1" id="KW-0472">Membrane</keyword>
<feature type="chain" id="PRO_5037597959" evidence="2">
    <location>
        <begin position="16"/>
        <end position="102"/>
    </location>
</feature>
<sequence length="102" mass="11765">MLLLTLIFYFPLCDANQLLGGQRVTAGQKLILIAIFAGFFLGFYLIRKCIYRLWKRYRKNHATSNVTLEYGPISREPNIVCDAGLQNHDLARYTKEDEKHGV</sequence>
<name>A0A914DH51_9BILA</name>
<reference evidence="4" key="1">
    <citation type="submission" date="2022-11" db="UniProtKB">
        <authorList>
            <consortium name="WormBaseParasite"/>
        </authorList>
    </citation>
    <scope>IDENTIFICATION</scope>
</reference>
<feature type="signal peptide" evidence="2">
    <location>
        <begin position="1"/>
        <end position="15"/>
    </location>
</feature>
<organism evidence="3 4">
    <name type="scientific">Acrobeloides nanus</name>
    <dbReference type="NCBI Taxonomy" id="290746"/>
    <lineage>
        <taxon>Eukaryota</taxon>
        <taxon>Metazoa</taxon>
        <taxon>Ecdysozoa</taxon>
        <taxon>Nematoda</taxon>
        <taxon>Chromadorea</taxon>
        <taxon>Rhabditida</taxon>
        <taxon>Tylenchina</taxon>
        <taxon>Cephalobomorpha</taxon>
        <taxon>Cephaloboidea</taxon>
        <taxon>Cephalobidae</taxon>
        <taxon>Acrobeloides</taxon>
    </lineage>
</organism>
<dbReference type="AlphaFoldDB" id="A0A914DH51"/>
<accession>A0A914DH51</accession>
<evidence type="ECO:0000313" key="4">
    <source>
        <dbReference type="WBParaSite" id="ACRNAN_scaffold25077.g16326.t1"/>
    </source>
</evidence>
<keyword evidence="3" id="KW-1185">Reference proteome</keyword>
<protein>
    <submittedName>
        <fullName evidence="4">Uncharacterized protein</fullName>
    </submittedName>
</protein>
<dbReference type="WBParaSite" id="ACRNAN_scaffold25077.g16326.t1">
    <property type="protein sequence ID" value="ACRNAN_scaffold25077.g16326.t1"/>
    <property type="gene ID" value="ACRNAN_scaffold25077.g16326"/>
</dbReference>
<feature type="transmembrane region" description="Helical" evidence="1">
    <location>
        <begin position="31"/>
        <end position="50"/>
    </location>
</feature>
<evidence type="ECO:0000313" key="3">
    <source>
        <dbReference type="Proteomes" id="UP000887540"/>
    </source>
</evidence>
<evidence type="ECO:0000256" key="2">
    <source>
        <dbReference type="SAM" id="SignalP"/>
    </source>
</evidence>
<keyword evidence="1" id="KW-1133">Transmembrane helix</keyword>
<keyword evidence="1" id="KW-0812">Transmembrane</keyword>